<dbReference type="InterPro" id="IPR050231">
    <property type="entry name" value="Iron_ascorbate_oxido_reductase"/>
</dbReference>
<evidence type="ECO:0000313" key="4">
    <source>
        <dbReference type="Proteomes" id="UP001642540"/>
    </source>
</evidence>
<keyword evidence="1" id="KW-0408">Iron</keyword>
<organism evidence="3 4">
    <name type="scientific">Orchesella dallaii</name>
    <dbReference type="NCBI Taxonomy" id="48710"/>
    <lineage>
        <taxon>Eukaryota</taxon>
        <taxon>Metazoa</taxon>
        <taxon>Ecdysozoa</taxon>
        <taxon>Arthropoda</taxon>
        <taxon>Hexapoda</taxon>
        <taxon>Collembola</taxon>
        <taxon>Entomobryomorpha</taxon>
        <taxon>Entomobryoidea</taxon>
        <taxon>Orchesellidae</taxon>
        <taxon>Orchesellinae</taxon>
        <taxon>Orchesella</taxon>
    </lineage>
</organism>
<dbReference type="Pfam" id="PF14226">
    <property type="entry name" value="DIOX_N"/>
    <property type="match status" value="1"/>
</dbReference>
<proteinExistence type="inferred from homology"/>
<name>A0ABP1QTH3_9HEXA</name>
<accession>A0ABP1QTH3</accession>
<dbReference type="InterPro" id="IPR027443">
    <property type="entry name" value="IPNS-like_sf"/>
</dbReference>
<evidence type="ECO:0000313" key="3">
    <source>
        <dbReference type="EMBL" id="CAL8108118.1"/>
    </source>
</evidence>
<sequence>MSASVSIPVIDLGKLKPVENIVEDPEWISVADELRAGLGSVGFLYLKNHGIPEDTVSNVFKQSSNFFGLPPTTKLKYTKNTQNENKLFDLDKHFGYQPPGMEKLHPDVSYELKEIYDWLYEVGIYPEEEVPEFVPSIYALQLACKKVLKTFLRLLALGLKLDDVDFFIKTCGYLENPDKHRGLNILRLVHYPPVPENDELPRGAVRCAEHSDFGFLTFVFQDDIGGLEVKTVHGDWIDATPIPSTILVNTGDLTEFWTCGILPATLHRIVIPDDVDDARRRQGRYSIVFFMGPDTDAIVTPTEMKKRENEEERINKSGKEYSMEPVTAFDHMMKRVADIYR</sequence>
<dbReference type="PROSITE" id="PS51471">
    <property type="entry name" value="FE2OG_OXY"/>
    <property type="match status" value="1"/>
</dbReference>
<keyword evidence="1" id="KW-0560">Oxidoreductase</keyword>
<dbReference type="Pfam" id="PF03171">
    <property type="entry name" value="2OG-FeII_Oxy"/>
    <property type="match status" value="1"/>
</dbReference>
<dbReference type="PANTHER" id="PTHR47990">
    <property type="entry name" value="2-OXOGLUTARATE (2OG) AND FE(II)-DEPENDENT OXYGENASE SUPERFAMILY PROTEIN-RELATED"/>
    <property type="match status" value="1"/>
</dbReference>
<dbReference type="InterPro" id="IPR026992">
    <property type="entry name" value="DIOX_N"/>
</dbReference>
<dbReference type="Proteomes" id="UP001642540">
    <property type="component" value="Unassembled WGS sequence"/>
</dbReference>
<gene>
    <name evidence="3" type="ORF">ODALV1_LOCUS12879</name>
</gene>
<dbReference type="InterPro" id="IPR005123">
    <property type="entry name" value="Oxoglu/Fe-dep_dioxygenase_dom"/>
</dbReference>
<keyword evidence="1" id="KW-0479">Metal-binding</keyword>
<evidence type="ECO:0000259" key="2">
    <source>
        <dbReference type="PROSITE" id="PS51471"/>
    </source>
</evidence>
<keyword evidence="4" id="KW-1185">Reference proteome</keyword>
<dbReference type="EMBL" id="CAXLJM020000039">
    <property type="protein sequence ID" value="CAL8108118.1"/>
    <property type="molecule type" value="Genomic_DNA"/>
</dbReference>
<dbReference type="InterPro" id="IPR044861">
    <property type="entry name" value="IPNS-like_FE2OG_OXY"/>
</dbReference>
<dbReference type="Gene3D" id="2.60.120.330">
    <property type="entry name" value="B-lactam Antibiotic, Isopenicillin N Synthase, Chain"/>
    <property type="match status" value="1"/>
</dbReference>
<dbReference type="PRINTS" id="PR00682">
    <property type="entry name" value="IPNSYNTHASE"/>
</dbReference>
<reference evidence="3 4" key="1">
    <citation type="submission" date="2024-08" db="EMBL/GenBank/DDBJ databases">
        <authorList>
            <person name="Cucini C."/>
            <person name="Frati F."/>
        </authorList>
    </citation>
    <scope>NUCLEOTIDE SEQUENCE [LARGE SCALE GENOMIC DNA]</scope>
</reference>
<comment type="caution">
    <text evidence="3">The sequence shown here is derived from an EMBL/GenBank/DDBJ whole genome shotgun (WGS) entry which is preliminary data.</text>
</comment>
<feature type="domain" description="Fe2OG dioxygenase" evidence="2">
    <location>
        <begin position="182"/>
        <end position="293"/>
    </location>
</feature>
<evidence type="ECO:0000256" key="1">
    <source>
        <dbReference type="RuleBase" id="RU003682"/>
    </source>
</evidence>
<dbReference type="SUPFAM" id="SSF51197">
    <property type="entry name" value="Clavaminate synthase-like"/>
    <property type="match status" value="1"/>
</dbReference>
<protein>
    <recommendedName>
        <fullName evidence="2">Fe2OG dioxygenase domain-containing protein</fullName>
    </recommendedName>
</protein>
<comment type="similarity">
    <text evidence="1">Belongs to the iron/ascorbate-dependent oxidoreductase family.</text>
</comment>